<dbReference type="EMBL" id="JAMC01000006">
    <property type="protein sequence ID" value="KEJ88583.1"/>
    <property type="molecule type" value="Genomic_DNA"/>
</dbReference>
<gene>
    <name evidence="1" type="ORF">DSW25_15315</name>
</gene>
<protein>
    <submittedName>
        <fullName evidence="1">Uncharacterized protein</fullName>
    </submittedName>
</protein>
<comment type="caution">
    <text evidence="1">The sequence shown here is derived from an EMBL/GenBank/DDBJ whole genome shotgun (WGS) entry which is preliminary data.</text>
</comment>
<evidence type="ECO:0000313" key="2">
    <source>
        <dbReference type="Proteomes" id="UP000027734"/>
    </source>
</evidence>
<accession>A0A073IE23</accession>
<dbReference type="AlphaFoldDB" id="A0A073IE23"/>
<name>A0A073IE23_9RHOB</name>
<dbReference type="OrthoDB" id="7605215at2"/>
<evidence type="ECO:0000313" key="1">
    <source>
        <dbReference type="EMBL" id="KEJ88583.1"/>
    </source>
</evidence>
<proteinExistence type="predicted"/>
<reference evidence="1 2" key="1">
    <citation type="submission" date="2014-01" db="EMBL/GenBank/DDBJ databases">
        <title>Sulfitobacter donghicola JCM 14565 Genome Sequencing.</title>
        <authorList>
            <person name="Lai Q."/>
            <person name="Hong Z."/>
        </authorList>
    </citation>
    <scope>NUCLEOTIDE SEQUENCE [LARGE SCALE GENOMIC DNA]</scope>
    <source>
        <strain evidence="1 2">JCM 14565</strain>
    </source>
</reference>
<dbReference type="RefSeq" id="WP_025060680.1">
    <property type="nucleotide sequence ID" value="NZ_JAMC01000006.1"/>
</dbReference>
<dbReference type="eggNOG" id="ENOG5032VB1">
    <property type="taxonomic scope" value="Bacteria"/>
</dbReference>
<dbReference type="STRING" id="1300350.Z948_3417"/>
<sequence>MSLLHIDEAEPAAYPAPPDDLSTAAAALEPALVWQRIEAFIRYRWAERQVVWLVNGSGYRNGAGAVWTPTLCPVSSMAREVWDYEAEDWVASPYRKTPTGMLLAHKCQYRITATVGSTDAPPAAVLEAYRRLAEYMAATSAAPAGARSYSIDVGQISENIRLDPNHMARAIHNSGAADLLRPYRRLGVNDENS</sequence>
<organism evidence="1 2">
    <name type="scientific">Sulfitobacter donghicola DSW-25 = KCTC 12864 = JCM 14565</name>
    <dbReference type="NCBI Taxonomy" id="1300350"/>
    <lineage>
        <taxon>Bacteria</taxon>
        <taxon>Pseudomonadati</taxon>
        <taxon>Pseudomonadota</taxon>
        <taxon>Alphaproteobacteria</taxon>
        <taxon>Rhodobacterales</taxon>
        <taxon>Roseobacteraceae</taxon>
        <taxon>Sulfitobacter</taxon>
    </lineage>
</organism>
<dbReference type="Proteomes" id="UP000027734">
    <property type="component" value="Unassembled WGS sequence"/>
</dbReference>
<keyword evidence="2" id="KW-1185">Reference proteome</keyword>